<reference evidence="2 3" key="1">
    <citation type="submission" date="2014-04" db="EMBL/GenBank/DDBJ databases">
        <authorList>
            <consortium name="DOE Joint Genome Institute"/>
            <person name="Kuo A."/>
            <person name="Martino E."/>
            <person name="Perotto S."/>
            <person name="Kohler A."/>
            <person name="Nagy L.G."/>
            <person name="Floudas D."/>
            <person name="Copeland A."/>
            <person name="Barry K.W."/>
            <person name="Cichocki N."/>
            <person name="Veneault-Fourrey C."/>
            <person name="LaButti K."/>
            <person name="Lindquist E.A."/>
            <person name="Lipzen A."/>
            <person name="Lundell T."/>
            <person name="Morin E."/>
            <person name="Murat C."/>
            <person name="Sun H."/>
            <person name="Tunlid A."/>
            <person name="Henrissat B."/>
            <person name="Grigoriev I.V."/>
            <person name="Hibbett D.S."/>
            <person name="Martin F."/>
            <person name="Nordberg H.P."/>
            <person name="Cantor M.N."/>
            <person name="Hua S.X."/>
        </authorList>
    </citation>
    <scope>NUCLEOTIDE SEQUENCE [LARGE SCALE GENOMIC DNA]</scope>
    <source>
        <strain evidence="2 3">Zn</strain>
    </source>
</reference>
<dbReference type="EMBL" id="KN832889">
    <property type="protein sequence ID" value="KIM94788.1"/>
    <property type="molecule type" value="Genomic_DNA"/>
</dbReference>
<proteinExistence type="predicted"/>
<dbReference type="AlphaFoldDB" id="A0A0C3C7A9"/>
<protein>
    <submittedName>
        <fullName evidence="2">Uncharacterized protein</fullName>
    </submittedName>
</protein>
<accession>A0A0C3C7A9</accession>
<dbReference type="OrthoDB" id="3557873at2759"/>
<name>A0A0C3C7A9_OIDMZ</name>
<gene>
    <name evidence="2" type="ORF">OIDMADRAFT_34792</name>
</gene>
<feature type="region of interest" description="Disordered" evidence="1">
    <location>
        <begin position="25"/>
        <end position="115"/>
    </location>
</feature>
<organism evidence="2 3">
    <name type="scientific">Oidiodendron maius (strain Zn)</name>
    <dbReference type="NCBI Taxonomy" id="913774"/>
    <lineage>
        <taxon>Eukaryota</taxon>
        <taxon>Fungi</taxon>
        <taxon>Dikarya</taxon>
        <taxon>Ascomycota</taxon>
        <taxon>Pezizomycotina</taxon>
        <taxon>Leotiomycetes</taxon>
        <taxon>Leotiomycetes incertae sedis</taxon>
        <taxon>Myxotrichaceae</taxon>
        <taxon>Oidiodendron</taxon>
    </lineage>
</organism>
<evidence type="ECO:0000313" key="2">
    <source>
        <dbReference type="EMBL" id="KIM94788.1"/>
    </source>
</evidence>
<sequence length="353" mass="37217">MEMLISGYGLLSTQSYLKLLTVRDPANTNAPGLQGNKNGPPGPQGNQKGPPRHAVSTEDPPTPPSSSSSPAIVIPPPPSSSSSAIVTPPPATTSPSSTSSALSTASISSSSPDHASSTVIVTSTSISSISFLTPSAPSLSTVISFTAPDIGTSNDDISSTATSLVSAPSSSGPVLLTISPGEMTLQTTFASPLMISGAPNDTFRFESNRISPGQRAGISIAAIVIFFLCKRYKVKLPETLRHIFGNFGGPCCLSRGKTTDTQHDSVLEAEVNANDNMYWNYRETFARPTVIQKARRSLHKSLTGLRRVNPLGLNPVQTRTTWTATPSRRSEVAYRFAPDPLSKRTAQPTSALY</sequence>
<evidence type="ECO:0000256" key="1">
    <source>
        <dbReference type="SAM" id="MobiDB-lite"/>
    </source>
</evidence>
<feature type="compositionally biased region" description="Low complexity" evidence="1">
    <location>
        <begin position="93"/>
        <end position="115"/>
    </location>
</feature>
<keyword evidence="3" id="KW-1185">Reference proteome</keyword>
<dbReference type="HOGENOM" id="CLU_785497_0_0_1"/>
<reference evidence="3" key="2">
    <citation type="submission" date="2015-01" db="EMBL/GenBank/DDBJ databases">
        <title>Evolutionary Origins and Diversification of the Mycorrhizal Mutualists.</title>
        <authorList>
            <consortium name="DOE Joint Genome Institute"/>
            <consortium name="Mycorrhizal Genomics Consortium"/>
            <person name="Kohler A."/>
            <person name="Kuo A."/>
            <person name="Nagy L.G."/>
            <person name="Floudas D."/>
            <person name="Copeland A."/>
            <person name="Barry K.W."/>
            <person name="Cichocki N."/>
            <person name="Veneault-Fourrey C."/>
            <person name="LaButti K."/>
            <person name="Lindquist E.A."/>
            <person name="Lipzen A."/>
            <person name="Lundell T."/>
            <person name="Morin E."/>
            <person name="Murat C."/>
            <person name="Riley R."/>
            <person name="Ohm R."/>
            <person name="Sun H."/>
            <person name="Tunlid A."/>
            <person name="Henrissat B."/>
            <person name="Grigoriev I.V."/>
            <person name="Hibbett D.S."/>
            <person name="Martin F."/>
        </authorList>
    </citation>
    <scope>NUCLEOTIDE SEQUENCE [LARGE SCALE GENOMIC DNA]</scope>
    <source>
        <strain evidence="3">Zn</strain>
    </source>
</reference>
<dbReference type="Proteomes" id="UP000054321">
    <property type="component" value="Unassembled WGS sequence"/>
</dbReference>
<dbReference type="InParanoid" id="A0A0C3C7A9"/>
<feature type="compositionally biased region" description="Low complexity" evidence="1">
    <location>
        <begin position="31"/>
        <end position="49"/>
    </location>
</feature>
<evidence type="ECO:0000313" key="3">
    <source>
        <dbReference type="Proteomes" id="UP000054321"/>
    </source>
</evidence>